<dbReference type="PANTHER" id="PTHR20991">
    <property type="entry name" value="PARATHYROID HORMONE-RESPONSIVE B1 GENE"/>
    <property type="match status" value="1"/>
</dbReference>
<feature type="domain" description="PTHB1 hairpin" evidence="2">
    <location>
        <begin position="643"/>
        <end position="743"/>
    </location>
</feature>
<name>A0A9Q0MC08_BLOTA</name>
<evidence type="ECO:0000259" key="2">
    <source>
        <dbReference type="Pfam" id="PF23338"/>
    </source>
</evidence>
<evidence type="ECO:0000313" key="4">
    <source>
        <dbReference type="Proteomes" id="UP001142055"/>
    </source>
</evidence>
<protein>
    <submittedName>
        <fullName evidence="3">Uncharacterized protein</fullName>
    </submittedName>
</protein>
<dbReference type="InterPro" id="IPR028073">
    <property type="entry name" value="PHTB1_N_dom"/>
</dbReference>
<dbReference type="InterPro" id="IPR026511">
    <property type="entry name" value="PTHB1"/>
</dbReference>
<reference evidence="3" key="1">
    <citation type="submission" date="2022-12" db="EMBL/GenBank/DDBJ databases">
        <title>Genome assemblies of Blomia tropicalis.</title>
        <authorList>
            <person name="Cui Y."/>
        </authorList>
    </citation>
    <scope>NUCLEOTIDE SEQUENCE</scope>
    <source>
        <tissue evidence="3">Adult mites</tissue>
    </source>
</reference>
<dbReference type="GO" id="GO:0016020">
    <property type="term" value="C:membrane"/>
    <property type="evidence" value="ECO:0007669"/>
    <property type="project" value="TreeGrafter"/>
</dbReference>
<gene>
    <name evidence="3" type="ORF">RDWZM_006737</name>
</gene>
<dbReference type="Proteomes" id="UP001142055">
    <property type="component" value="Chromosome 2"/>
</dbReference>
<proteinExistence type="predicted"/>
<dbReference type="OMA" id="ILRWATK"/>
<feature type="domain" description="PTHB1 N-terminal" evidence="1">
    <location>
        <begin position="1"/>
        <end position="379"/>
    </location>
</feature>
<dbReference type="InterPro" id="IPR055363">
    <property type="entry name" value="PTHB1_hp_dom"/>
</dbReference>
<dbReference type="EMBL" id="JAPWDV010000002">
    <property type="protein sequence ID" value="KAJ6220925.1"/>
    <property type="molecule type" value="Genomic_DNA"/>
</dbReference>
<comment type="caution">
    <text evidence="3">The sequence shown here is derived from an EMBL/GenBank/DDBJ whole genome shotgun (WGS) entry which is preliminary data.</text>
</comment>
<dbReference type="GO" id="GO:0060271">
    <property type="term" value="P:cilium assembly"/>
    <property type="evidence" value="ECO:0007669"/>
    <property type="project" value="TreeGrafter"/>
</dbReference>
<evidence type="ECO:0000259" key="1">
    <source>
        <dbReference type="Pfam" id="PF14727"/>
    </source>
</evidence>
<dbReference type="AlphaFoldDB" id="A0A9Q0MC08"/>
<evidence type="ECO:0000313" key="3">
    <source>
        <dbReference type="EMBL" id="KAJ6220925.1"/>
    </source>
</evidence>
<organism evidence="3 4">
    <name type="scientific">Blomia tropicalis</name>
    <name type="common">Mite</name>
    <dbReference type="NCBI Taxonomy" id="40697"/>
    <lineage>
        <taxon>Eukaryota</taxon>
        <taxon>Metazoa</taxon>
        <taxon>Ecdysozoa</taxon>
        <taxon>Arthropoda</taxon>
        <taxon>Chelicerata</taxon>
        <taxon>Arachnida</taxon>
        <taxon>Acari</taxon>
        <taxon>Acariformes</taxon>
        <taxon>Sarcoptiformes</taxon>
        <taxon>Astigmata</taxon>
        <taxon>Glycyphagoidea</taxon>
        <taxon>Echimyopodidae</taxon>
        <taxon>Blomia</taxon>
    </lineage>
</organism>
<dbReference type="GO" id="GO:0034464">
    <property type="term" value="C:BBSome"/>
    <property type="evidence" value="ECO:0007669"/>
    <property type="project" value="InterPro"/>
</dbReference>
<dbReference type="PANTHER" id="PTHR20991:SF0">
    <property type="entry name" value="PROTEIN PTHB1"/>
    <property type="match status" value="1"/>
</dbReference>
<sequence>MTLFHLRELWSTNCGTNEEFDKTSMCICNVDNLDSNHDKIVVASYNGTLRVFNISLENNSDTKSDLQGQYGASDMLLEVDLKEPILQIASGVLLSSNNIQLAVLHPTKFCVYSISSTSGATEHGTSYNILLIYEHQLTNKSTNMLLGAFGQIKGKDIVCIQSMNSSLNFYENESFSFGFNRHNDTNNTNRFPVELAYIPNRDLIVMSDNLYNIECYSYQELAMAHLTIKGNDQRPSSTGNNENQNQSPSVLPEWVYSLGETVLELETVFLDNKWFIVILGERNLCVLRENGSLWFVKKFEVNPSCLCSYANESKDALISIVGTHMDNLLIYQNDSLKWATKIPFVPVCIRRGNFHGITGALILLSDEGNLIAGYLGTNPSLKIISLPQTNEAAINTDKMADELKELKKIVSDYNVDGNKSTTENDNRIGLYMDLHLLNFEPINLSKQSDSLFAKATIEITTMVSLKNVKVSFYPNDFFEANPNNFQVEQLEKSYETEISFRSHFPLTLDNKIQCCIVCEKDNVVKMVNKCIRLPFVNIVQRETLIKSHKFWIKLMFEKTFDGNLTLLFEDLITQNNGKEISFHFRLNPQMEGTIRFSTEENVIYQIEGNHVSPLYYLLNELFYRLRSKINNLKLQQVTINYSPIESVCVNIENRLKHRNAIALSQNELEKFSQHYRVLQKRILVKLKDKNPTSLSNFERLLKAIHSKINDNVDRIRLERQKMEHQNYLIWSHLKMIKLLFKMAQSPSASKKDTEKSKIEQFVKLVTIQQMSDFTKNWEERLESNLVEVMQFDRDIGNIAKVLDYESNLMENGQTLRTTLRETYNLCMEQSNCSIQIV</sequence>
<dbReference type="Pfam" id="PF23338">
    <property type="entry name" value="PTHB1_hp"/>
    <property type="match status" value="1"/>
</dbReference>
<dbReference type="Pfam" id="PF14727">
    <property type="entry name" value="PHTB1_N"/>
    <property type="match status" value="1"/>
</dbReference>
<keyword evidence="4" id="KW-1185">Reference proteome</keyword>
<accession>A0A9Q0MC08</accession>